<keyword evidence="2" id="KW-1185">Reference proteome</keyword>
<gene>
    <name evidence="1" type="ordered locus">bpr_II404</name>
</gene>
<dbReference type="EMBL" id="CP001812">
    <property type="protein sequence ID" value="ADL36341.1"/>
    <property type="molecule type" value="Genomic_DNA"/>
</dbReference>
<sequence>MPKYHDHLGNEFASKEDMCRYYGINSTTFFNRLKAGMTLEEALTSPNLYSCTDHKGIFYKSKSEMVNTYGLKYSLFTHRLRKGWTLEETLEISPEIILLRGKWPSFSLNGEDYYTYKCPTCNNQFVFTPAECRQHYLRHKYSGEINETLYTKTPIRKLETVTDHNNNEYSSLRAMAKKYCIAVSTLKARIRRGWSLEKALTTPPDKTCIRAKRTLNAQNKIQGSSGK</sequence>
<dbReference type="RefSeq" id="WP_013282990.1">
    <property type="nucleotide sequence ID" value="NC_014389.1"/>
</dbReference>
<reference evidence="1 2" key="1">
    <citation type="journal article" date="2010" name="PLoS ONE">
        <title>The glycobiome of the rumen bacterium Butyrivibrio proteoclasticus B316(T) highlights adaptation to a polysaccharide-rich environment.</title>
        <authorList>
            <person name="Kelly W.J."/>
            <person name="Leahy S.C."/>
            <person name="Altermann E."/>
            <person name="Yeoman C.J."/>
            <person name="Dunne J.C."/>
            <person name="Kong Z."/>
            <person name="Pacheco D.M."/>
            <person name="Li D."/>
            <person name="Noel S.J."/>
            <person name="Moon C.D."/>
            <person name="Cookson A.L."/>
            <person name="Attwood G.T."/>
        </authorList>
    </citation>
    <scope>NUCLEOTIDE SEQUENCE [LARGE SCALE GENOMIC DNA]</scope>
    <source>
        <strain evidence="2">ATCC 51982 / DSM 14932 / B316</strain>
        <plasmid evidence="2">Plasmid pCY360</plasmid>
    </source>
</reference>
<name>E0S4K9_BUTPB</name>
<dbReference type="AlphaFoldDB" id="E0S4K9"/>
<keyword evidence="1" id="KW-0614">Plasmid</keyword>
<evidence type="ECO:0000313" key="2">
    <source>
        <dbReference type="Proteomes" id="UP000001299"/>
    </source>
</evidence>
<dbReference type="Proteomes" id="UP000001299">
    <property type="component" value="Plasmid pCY360"/>
</dbReference>
<dbReference type="KEGG" id="bpb:bpr_II404"/>
<protein>
    <submittedName>
        <fullName evidence="1">Uncharacterized protein</fullName>
    </submittedName>
</protein>
<proteinExistence type="predicted"/>
<evidence type="ECO:0000313" key="1">
    <source>
        <dbReference type="EMBL" id="ADL36341.1"/>
    </source>
</evidence>
<geneLocation type="plasmid" evidence="1 2">
    <name>pCY360</name>
</geneLocation>
<organism evidence="1 2">
    <name type="scientific">Butyrivibrio proteoclasticus (strain ATCC 51982 / DSM 14932 / B316)</name>
    <name type="common">Clostridium proteoclasticum</name>
    <dbReference type="NCBI Taxonomy" id="515622"/>
    <lineage>
        <taxon>Bacteria</taxon>
        <taxon>Bacillati</taxon>
        <taxon>Bacillota</taxon>
        <taxon>Clostridia</taxon>
        <taxon>Lachnospirales</taxon>
        <taxon>Lachnospiraceae</taxon>
        <taxon>Butyrivibrio</taxon>
    </lineage>
</organism>
<accession>E0S4K9</accession>
<dbReference type="HOGENOM" id="CLU_1217978_0_0_9"/>